<dbReference type="GO" id="GO:0008410">
    <property type="term" value="F:CoA-transferase activity"/>
    <property type="evidence" value="ECO:0007669"/>
    <property type="project" value="TreeGrafter"/>
</dbReference>
<dbReference type="Gene3D" id="3.30.1540.10">
    <property type="entry name" value="formyl-coa transferase, domain 3"/>
    <property type="match status" value="1"/>
</dbReference>
<keyword evidence="1 2" id="KW-0808">Transferase</keyword>
<dbReference type="InterPro" id="IPR003673">
    <property type="entry name" value="CoA-Trfase_fam_III"/>
</dbReference>
<protein>
    <submittedName>
        <fullName evidence="2">Benzylsuccinate CoA-transferase BbsE subunit</fullName>
    </submittedName>
</protein>
<proteinExistence type="predicted"/>
<dbReference type="PANTHER" id="PTHR48207">
    <property type="entry name" value="SUCCINATE--HYDROXYMETHYLGLUTARATE COA-TRANSFERASE"/>
    <property type="match status" value="1"/>
</dbReference>
<dbReference type="InterPro" id="IPR023606">
    <property type="entry name" value="CoA-Trfase_III_dom_1_sf"/>
</dbReference>
<dbReference type="Gene3D" id="3.40.50.10540">
    <property type="entry name" value="Crotonobetainyl-coa:carnitine coa-transferase, domain 1"/>
    <property type="match status" value="1"/>
</dbReference>
<evidence type="ECO:0000313" key="2">
    <source>
        <dbReference type="EMBL" id="PFG74789.1"/>
    </source>
</evidence>
<dbReference type="Pfam" id="PF02515">
    <property type="entry name" value="CoA_transf_3"/>
    <property type="match status" value="1"/>
</dbReference>
<comment type="caution">
    <text evidence="2">The sequence shown here is derived from an EMBL/GenBank/DDBJ whole genome shotgun (WGS) entry which is preliminary data.</text>
</comment>
<gene>
    <name evidence="2" type="ORF">A9A59_2030</name>
</gene>
<dbReference type="RefSeq" id="WP_098504145.1">
    <property type="nucleotide sequence ID" value="NZ_PDJQ01000001.1"/>
</dbReference>
<accession>A0A2A9HIX0</accession>
<dbReference type="InterPro" id="IPR050483">
    <property type="entry name" value="CoA-transferase_III_domain"/>
</dbReference>
<name>A0A2A9HIX0_TEPT2</name>
<sequence length="410" mass="44693">MPDRALDGVRVIEFADETAAYCGRLLADLGAEVIKVEPPGGGRLRRARPFVKGHEGDPNASLAFWVHNTSKKSVVLDLETDEGRTLARKLALTADIVLEDYPVGYLAERGLGFNSLHAEKPALVYTSVTGFGQDGPHAHWAYSDIVGQAMGGIMTLAGEPTDPPNMIYGRQADISASIQAAQGTLMALLYAEATGEGQQVDVSAQEALSMAQETAMQTWDFQKRNRTRTGELGMLPIPLPATGVAKCRDGYVSLYILAPAGKDLPALVDWMREKGMQGPLDDEPYRTIVNQLNMAWLTQLMSNLAAAGEILQHLPVITKTILDFFATMSAREAYEEGQRRQLLIGIVSTPKDIAENAQLRARDWFVRIESPLGGTIEFPGPPYRLSETPAVISRPPRLGEHTDDILASLR</sequence>
<evidence type="ECO:0000313" key="3">
    <source>
        <dbReference type="Proteomes" id="UP000223071"/>
    </source>
</evidence>
<reference evidence="2 3" key="1">
    <citation type="submission" date="2017-09" db="EMBL/GenBank/DDBJ databases">
        <title>Sequencing the genomes of two abundant thermophiles in Great Basin hot springs: Thermocrinis jamiesonii and novel Chloroflexi Thermoflexus hugenholtzii.</title>
        <authorList>
            <person name="Hedlund B."/>
        </authorList>
    </citation>
    <scope>NUCLEOTIDE SEQUENCE [LARGE SCALE GENOMIC DNA]</scope>
    <source>
        <strain evidence="2 3">G233</strain>
    </source>
</reference>
<organism evidence="2 3">
    <name type="scientific">Tepidiforma thermophila (strain KCTC 52669 / CGMCC 1.13589 / G233)</name>
    <dbReference type="NCBI Taxonomy" id="2761530"/>
    <lineage>
        <taxon>Bacteria</taxon>
        <taxon>Bacillati</taxon>
        <taxon>Chloroflexota</taxon>
        <taxon>Tepidiformia</taxon>
        <taxon>Tepidiformales</taxon>
        <taxon>Tepidiformaceae</taxon>
        <taxon>Tepidiforma</taxon>
    </lineage>
</organism>
<dbReference type="InterPro" id="IPR044855">
    <property type="entry name" value="CoA-Trfase_III_dom3_sf"/>
</dbReference>
<dbReference type="Proteomes" id="UP000223071">
    <property type="component" value="Unassembled WGS sequence"/>
</dbReference>
<keyword evidence="3" id="KW-1185">Reference proteome</keyword>
<dbReference type="AlphaFoldDB" id="A0A2A9HIX0"/>
<dbReference type="EMBL" id="PDJQ01000001">
    <property type="protein sequence ID" value="PFG74789.1"/>
    <property type="molecule type" value="Genomic_DNA"/>
</dbReference>
<dbReference type="PANTHER" id="PTHR48207:SF3">
    <property type="entry name" value="SUCCINATE--HYDROXYMETHYLGLUTARATE COA-TRANSFERASE"/>
    <property type="match status" value="1"/>
</dbReference>
<evidence type="ECO:0000256" key="1">
    <source>
        <dbReference type="ARBA" id="ARBA00022679"/>
    </source>
</evidence>
<dbReference type="SUPFAM" id="SSF89796">
    <property type="entry name" value="CoA-transferase family III (CaiB/BaiF)"/>
    <property type="match status" value="1"/>
</dbReference>